<protein>
    <recommendedName>
        <fullName evidence="3">Acylneuraminate cytidylyltransferase</fullName>
    </recommendedName>
</protein>
<dbReference type="Pfam" id="PF02348">
    <property type="entry name" value="CTP_transf_3"/>
    <property type="match status" value="1"/>
</dbReference>
<sequence>MKIKALVPVRSGSMRVKNKNIRPFAGSNLLEIKIKQLLTVKELDGIVVNSNSDEMLRIAGKYPVELVKREEKFATNSASPNDCYENMAQNLRGDAVIHVTVTHPLLLPKTISKIIRKFKEGKHDSVVAAFPIKKFLFNEGKPMNYDSEKIPRSQDLPNVMAISFAASIISRDLMLNRRSVVGRHPFFHEITATEAVDIDTPFDFLVAEYLYQKIYG</sequence>
<dbReference type="InterPro" id="IPR003329">
    <property type="entry name" value="Cytidylyl_trans"/>
</dbReference>
<organism evidence="1 2">
    <name type="scientific">Candidatus Lloydbacteria bacterium RIFCSPHIGHO2_02_FULL_51_22</name>
    <dbReference type="NCBI Taxonomy" id="1798663"/>
    <lineage>
        <taxon>Bacteria</taxon>
        <taxon>Candidatus Lloydiibacteriota</taxon>
    </lineage>
</organism>
<dbReference type="AlphaFoldDB" id="A0A1G2DG59"/>
<dbReference type="Gene3D" id="3.90.550.10">
    <property type="entry name" value="Spore Coat Polysaccharide Biosynthesis Protein SpsA, Chain A"/>
    <property type="match status" value="1"/>
</dbReference>
<evidence type="ECO:0008006" key="3">
    <source>
        <dbReference type="Google" id="ProtNLM"/>
    </source>
</evidence>
<gene>
    <name evidence="1" type="ORF">A3D67_04130</name>
</gene>
<dbReference type="InterPro" id="IPR029044">
    <property type="entry name" value="Nucleotide-diphossugar_trans"/>
</dbReference>
<comment type="caution">
    <text evidence="1">The sequence shown here is derived from an EMBL/GenBank/DDBJ whole genome shotgun (WGS) entry which is preliminary data.</text>
</comment>
<name>A0A1G2DG59_9BACT</name>
<dbReference type="PANTHER" id="PTHR21485">
    <property type="entry name" value="HAD SUPERFAMILY MEMBERS CMAS AND KDSC"/>
    <property type="match status" value="1"/>
</dbReference>
<dbReference type="GO" id="GO:0008781">
    <property type="term" value="F:N-acylneuraminate cytidylyltransferase activity"/>
    <property type="evidence" value="ECO:0007669"/>
    <property type="project" value="TreeGrafter"/>
</dbReference>
<dbReference type="CDD" id="cd02513">
    <property type="entry name" value="CMP-NeuAc_Synthase"/>
    <property type="match status" value="1"/>
</dbReference>
<dbReference type="SUPFAM" id="SSF53448">
    <property type="entry name" value="Nucleotide-diphospho-sugar transferases"/>
    <property type="match status" value="1"/>
</dbReference>
<dbReference type="InterPro" id="IPR050793">
    <property type="entry name" value="CMP-NeuNAc_synthase"/>
</dbReference>
<accession>A0A1G2DG59</accession>
<evidence type="ECO:0000313" key="2">
    <source>
        <dbReference type="Proteomes" id="UP000178099"/>
    </source>
</evidence>
<reference evidence="1 2" key="1">
    <citation type="journal article" date="2016" name="Nat. Commun.">
        <title>Thousands of microbial genomes shed light on interconnected biogeochemical processes in an aquifer system.</title>
        <authorList>
            <person name="Anantharaman K."/>
            <person name="Brown C.T."/>
            <person name="Hug L.A."/>
            <person name="Sharon I."/>
            <person name="Castelle C.J."/>
            <person name="Probst A.J."/>
            <person name="Thomas B.C."/>
            <person name="Singh A."/>
            <person name="Wilkins M.J."/>
            <person name="Karaoz U."/>
            <person name="Brodie E.L."/>
            <person name="Williams K.H."/>
            <person name="Hubbard S.S."/>
            <person name="Banfield J.F."/>
        </authorList>
    </citation>
    <scope>NUCLEOTIDE SEQUENCE [LARGE SCALE GENOMIC DNA]</scope>
</reference>
<dbReference type="PANTHER" id="PTHR21485:SF6">
    <property type="entry name" value="N-ACYLNEURAMINATE CYTIDYLYLTRANSFERASE-RELATED"/>
    <property type="match status" value="1"/>
</dbReference>
<evidence type="ECO:0000313" key="1">
    <source>
        <dbReference type="EMBL" id="OGZ12566.1"/>
    </source>
</evidence>
<dbReference type="Proteomes" id="UP000178099">
    <property type="component" value="Unassembled WGS sequence"/>
</dbReference>
<dbReference type="EMBL" id="MHLN01000003">
    <property type="protein sequence ID" value="OGZ12566.1"/>
    <property type="molecule type" value="Genomic_DNA"/>
</dbReference>
<proteinExistence type="predicted"/>